<evidence type="ECO:0008006" key="3">
    <source>
        <dbReference type="Google" id="ProtNLM"/>
    </source>
</evidence>
<proteinExistence type="predicted"/>
<evidence type="ECO:0000313" key="1">
    <source>
        <dbReference type="EMBL" id="QSQ22416.1"/>
    </source>
</evidence>
<name>A0ABX7NVI2_9BACT</name>
<protein>
    <recommendedName>
        <fullName evidence="3">GLTT repeat-containing protein</fullName>
    </recommendedName>
</protein>
<dbReference type="RefSeq" id="WP_206723993.1">
    <property type="nucleotide sequence ID" value="NZ_CP071090.1"/>
</dbReference>
<evidence type="ECO:0000313" key="2">
    <source>
        <dbReference type="Proteomes" id="UP000662747"/>
    </source>
</evidence>
<reference evidence="1 2" key="1">
    <citation type="submission" date="2021-02" db="EMBL/GenBank/DDBJ databases">
        <title>De Novo genome assembly of isolated myxobacteria.</title>
        <authorList>
            <person name="Stevens D.C."/>
        </authorList>
    </citation>
    <scope>NUCLEOTIDE SEQUENCE [LARGE SCALE GENOMIC DNA]</scope>
    <source>
        <strain evidence="2">SCPEA02</strain>
    </source>
</reference>
<dbReference type="EMBL" id="CP071090">
    <property type="protein sequence ID" value="QSQ22416.1"/>
    <property type="molecule type" value="Genomic_DNA"/>
</dbReference>
<keyword evidence="2" id="KW-1185">Reference proteome</keyword>
<gene>
    <name evidence="1" type="ORF">JY651_46110</name>
</gene>
<organism evidence="1 2">
    <name type="scientific">Pyxidicoccus parkwayensis</name>
    <dbReference type="NCBI Taxonomy" id="2813578"/>
    <lineage>
        <taxon>Bacteria</taxon>
        <taxon>Pseudomonadati</taxon>
        <taxon>Myxococcota</taxon>
        <taxon>Myxococcia</taxon>
        <taxon>Myxococcales</taxon>
        <taxon>Cystobacterineae</taxon>
        <taxon>Myxococcaceae</taxon>
        <taxon>Pyxidicoccus</taxon>
    </lineage>
</organism>
<dbReference type="Proteomes" id="UP000662747">
    <property type="component" value="Chromosome"/>
</dbReference>
<accession>A0ABX7NVI2</accession>
<sequence length="313" mass="33512">MRSRHMQGLFAVVLLAAGVGCGPVEEPDAEEVGAVDSVEMEKQTGNGLSFNGLSFNGLSQNGLSFNGLSFNGLSSSGLSAAQFGTWFQSNPALADMVMRYIVRCAVPAGEVRSYTDPRKGRTYTWDGLLGLAPDWANGHQATTAEQQVVSACLAAHTNKRGISMAISVLGQNSRGQPIPSSFEELVDFPEQEACFFGNLFTGQGVYVGSDQGLLTGRRSSLRECALSPGPLQMEDNCPPMVPVGNCELTCDLRLLSPYYGYCYHNGIRYRALTTRMRSSDVFQCGDGKCQPTESCGLGVSYRDCLLDCGLCGG</sequence>
<dbReference type="PROSITE" id="PS51257">
    <property type="entry name" value="PROKAR_LIPOPROTEIN"/>
    <property type="match status" value="1"/>
</dbReference>